<evidence type="ECO:0000313" key="3">
    <source>
        <dbReference type="Proteomes" id="UP000287155"/>
    </source>
</evidence>
<evidence type="ECO:0000313" key="1">
    <source>
        <dbReference type="EMBL" id="RTI03246.1"/>
    </source>
</evidence>
<dbReference type="Proteomes" id="UP000287155">
    <property type="component" value="Unassembled WGS sequence"/>
</dbReference>
<protein>
    <recommendedName>
        <fullName evidence="5">Bacterial Ig-like domain-containing protein</fullName>
    </recommendedName>
</protein>
<comment type="caution">
    <text evidence="1">The sequence shown here is derived from an EMBL/GenBank/DDBJ whole genome shotgun (WGS) entry which is preliminary data.</text>
</comment>
<organism evidence="1 4">
    <name type="scientific">Thermus scotoductus</name>
    <dbReference type="NCBI Taxonomy" id="37636"/>
    <lineage>
        <taxon>Bacteria</taxon>
        <taxon>Thermotogati</taxon>
        <taxon>Deinococcota</taxon>
        <taxon>Deinococci</taxon>
        <taxon>Thermales</taxon>
        <taxon>Thermaceae</taxon>
        <taxon>Thermus</taxon>
    </lineage>
</organism>
<dbReference type="Gene3D" id="2.60.40.10">
    <property type="entry name" value="Immunoglobulins"/>
    <property type="match status" value="2"/>
</dbReference>
<name>A0A430UJR2_THESC</name>
<dbReference type="EMBL" id="PEMJ01000341">
    <property type="protein sequence ID" value="RTI11818.1"/>
    <property type="molecule type" value="Genomic_DNA"/>
</dbReference>
<dbReference type="EMBL" id="PEMH01000019">
    <property type="protein sequence ID" value="RTI03246.1"/>
    <property type="molecule type" value="Genomic_DNA"/>
</dbReference>
<dbReference type="Pfam" id="PF17957">
    <property type="entry name" value="Big_7"/>
    <property type="match status" value="2"/>
</dbReference>
<sequence>MSGVETLEVEASDNVGVAKVEFYAGATKLGEDDTAPYQWNWDTTRYPEGPITLRARALDGAGNVSEAQLEVTVANADKSPPTVAWRNPPAGAQVSGVETLEVEASDNVGVAKVEFYAGATKLGEDDTAPYQWNWDTTRYPEGPITLRARALDGAGNVSEAQLEVTVANAIFRITTPADGEQVGPGAGREIVTVTIGLNGTVPAGVRVNRVEVYINGLLAGTASSQNAGDGSQIFVYAWDTRSQVGGHDPTASGDRVITAKVSYTNAEGETVDTFTDGVRVTYRP</sequence>
<dbReference type="Proteomes" id="UP000288347">
    <property type="component" value="Unassembled WGS sequence"/>
</dbReference>
<evidence type="ECO:0008006" key="5">
    <source>
        <dbReference type="Google" id="ProtNLM"/>
    </source>
</evidence>
<proteinExistence type="predicted"/>
<gene>
    <name evidence="2" type="ORF">CSW27_11520</name>
    <name evidence="1" type="ORF">CSW29_00950</name>
</gene>
<dbReference type="InterPro" id="IPR013783">
    <property type="entry name" value="Ig-like_fold"/>
</dbReference>
<dbReference type="AlphaFoldDB" id="A0A430UJR2"/>
<evidence type="ECO:0000313" key="2">
    <source>
        <dbReference type="EMBL" id="RTI11818.1"/>
    </source>
</evidence>
<reference evidence="3 4" key="1">
    <citation type="journal article" date="2019" name="Extremophiles">
        <title>Biogeography of thermophiles and predominance of Thermus scotoductus in domestic water heaters.</title>
        <authorList>
            <person name="Wilpiszeski R.L."/>
            <person name="Zhang Z."/>
            <person name="House C.H."/>
        </authorList>
    </citation>
    <scope>NUCLEOTIDE SEQUENCE [LARGE SCALE GENOMIC DNA]</scope>
    <source>
        <strain evidence="2 3">14_S14</strain>
        <strain evidence="1 4">16_S16</strain>
    </source>
</reference>
<evidence type="ECO:0000313" key="4">
    <source>
        <dbReference type="Proteomes" id="UP000288347"/>
    </source>
</evidence>
<accession>A0A430UJR2</accession>